<evidence type="ECO:0000313" key="3">
    <source>
        <dbReference type="Proteomes" id="UP000762676"/>
    </source>
</evidence>
<comment type="caution">
    <text evidence="2">The sequence shown here is derived from an EMBL/GenBank/DDBJ whole genome shotgun (WGS) entry which is preliminary data.</text>
</comment>
<sequence>MVEAPRPESIVPLASHANQLGDLCVLTIDSQGREPFCLVSSNVQLGPFRPPQQTSEESPKFRQTDRQ</sequence>
<proteinExistence type="predicted"/>
<gene>
    <name evidence="2" type="ORF">ElyMa_006359200</name>
</gene>
<feature type="region of interest" description="Disordered" evidence="1">
    <location>
        <begin position="44"/>
        <end position="67"/>
    </location>
</feature>
<accession>A0AAV4HML8</accession>
<name>A0AAV4HML8_9GAST</name>
<protein>
    <submittedName>
        <fullName evidence="2">Uncharacterized protein</fullName>
    </submittedName>
</protein>
<dbReference type="Proteomes" id="UP000762676">
    <property type="component" value="Unassembled WGS sequence"/>
</dbReference>
<feature type="compositionally biased region" description="Basic and acidic residues" evidence="1">
    <location>
        <begin position="57"/>
        <end position="67"/>
    </location>
</feature>
<keyword evidence="3" id="KW-1185">Reference proteome</keyword>
<evidence type="ECO:0000256" key="1">
    <source>
        <dbReference type="SAM" id="MobiDB-lite"/>
    </source>
</evidence>
<organism evidence="2 3">
    <name type="scientific">Elysia marginata</name>
    <dbReference type="NCBI Taxonomy" id="1093978"/>
    <lineage>
        <taxon>Eukaryota</taxon>
        <taxon>Metazoa</taxon>
        <taxon>Spiralia</taxon>
        <taxon>Lophotrochozoa</taxon>
        <taxon>Mollusca</taxon>
        <taxon>Gastropoda</taxon>
        <taxon>Heterobranchia</taxon>
        <taxon>Euthyneura</taxon>
        <taxon>Panpulmonata</taxon>
        <taxon>Sacoglossa</taxon>
        <taxon>Placobranchoidea</taxon>
        <taxon>Plakobranchidae</taxon>
        <taxon>Elysia</taxon>
    </lineage>
</organism>
<dbReference type="EMBL" id="BMAT01012769">
    <property type="protein sequence ID" value="GFR98824.1"/>
    <property type="molecule type" value="Genomic_DNA"/>
</dbReference>
<evidence type="ECO:0000313" key="2">
    <source>
        <dbReference type="EMBL" id="GFR98824.1"/>
    </source>
</evidence>
<dbReference type="AlphaFoldDB" id="A0AAV4HML8"/>
<reference evidence="2 3" key="1">
    <citation type="journal article" date="2021" name="Elife">
        <title>Chloroplast acquisition without the gene transfer in kleptoplastic sea slugs, Plakobranchus ocellatus.</title>
        <authorList>
            <person name="Maeda T."/>
            <person name="Takahashi S."/>
            <person name="Yoshida T."/>
            <person name="Shimamura S."/>
            <person name="Takaki Y."/>
            <person name="Nagai Y."/>
            <person name="Toyoda A."/>
            <person name="Suzuki Y."/>
            <person name="Arimoto A."/>
            <person name="Ishii H."/>
            <person name="Satoh N."/>
            <person name="Nishiyama T."/>
            <person name="Hasebe M."/>
            <person name="Maruyama T."/>
            <person name="Minagawa J."/>
            <person name="Obokata J."/>
            <person name="Shigenobu S."/>
        </authorList>
    </citation>
    <scope>NUCLEOTIDE SEQUENCE [LARGE SCALE GENOMIC DNA]</scope>
</reference>